<dbReference type="SMART" id="SM00249">
    <property type="entry name" value="PHD"/>
    <property type="match status" value="1"/>
</dbReference>
<organism evidence="12 13">
    <name type="scientific">Helobdella robusta</name>
    <name type="common">Californian leech</name>
    <dbReference type="NCBI Taxonomy" id="6412"/>
    <lineage>
        <taxon>Eukaryota</taxon>
        <taxon>Metazoa</taxon>
        <taxon>Spiralia</taxon>
        <taxon>Lophotrochozoa</taxon>
        <taxon>Annelida</taxon>
        <taxon>Clitellata</taxon>
        <taxon>Hirudinea</taxon>
        <taxon>Rhynchobdellida</taxon>
        <taxon>Glossiphoniidae</taxon>
        <taxon>Helobdella</taxon>
    </lineage>
</organism>
<evidence type="ECO:0000259" key="10">
    <source>
        <dbReference type="PROSITE" id="PS51184"/>
    </source>
</evidence>
<dbReference type="Gene3D" id="3.30.40.10">
    <property type="entry name" value="Zinc/RING finger domain, C3HC4 (zinc finger)"/>
    <property type="match status" value="1"/>
</dbReference>
<evidence type="ECO:0000256" key="2">
    <source>
        <dbReference type="ARBA" id="ARBA00022723"/>
    </source>
</evidence>
<keyword evidence="5" id="KW-0156">Chromatin regulator</keyword>
<keyword evidence="6" id="KW-0560">Oxidoreductase</keyword>
<keyword evidence="2" id="KW-0479">Metal-binding</keyword>
<feature type="region of interest" description="Disordered" evidence="9">
    <location>
        <begin position="1198"/>
        <end position="1241"/>
    </location>
</feature>
<comment type="subcellular location">
    <subcellularLocation>
        <location evidence="1">Nucleus</location>
    </subcellularLocation>
</comment>
<reference evidence="11 13" key="2">
    <citation type="journal article" date="2013" name="Nature">
        <title>Insights into bilaterian evolution from three spiralian genomes.</title>
        <authorList>
            <person name="Simakov O."/>
            <person name="Marletaz F."/>
            <person name="Cho S.J."/>
            <person name="Edsinger-Gonzales E."/>
            <person name="Havlak P."/>
            <person name="Hellsten U."/>
            <person name="Kuo D.H."/>
            <person name="Larsson T."/>
            <person name="Lv J."/>
            <person name="Arendt D."/>
            <person name="Savage R."/>
            <person name="Osoegawa K."/>
            <person name="de Jong P."/>
            <person name="Grimwood J."/>
            <person name="Chapman J.A."/>
            <person name="Shapiro H."/>
            <person name="Aerts A."/>
            <person name="Otillar R.P."/>
            <person name="Terry A.Y."/>
            <person name="Boore J.L."/>
            <person name="Grigoriev I.V."/>
            <person name="Lindberg D.R."/>
            <person name="Seaver E.C."/>
            <person name="Weisblat D.A."/>
            <person name="Putnam N.H."/>
            <person name="Rokhsar D.S."/>
        </authorList>
    </citation>
    <scope>NUCLEOTIDE SEQUENCE</scope>
</reference>
<feature type="region of interest" description="Disordered" evidence="9">
    <location>
        <begin position="435"/>
        <end position="460"/>
    </location>
</feature>
<dbReference type="EnsemblMetazoa" id="HelroT160565">
    <property type="protein sequence ID" value="HelroP160565"/>
    <property type="gene ID" value="HelroG160565"/>
</dbReference>
<dbReference type="eggNOG" id="KOG1246">
    <property type="taxonomic scope" value="Eukaryota"/>
</dbReference>
<keyword evidence="8" id="KW-0539">Nucleus</keyword>
<dbReference type="CTD" id="20198803"/>
<dbReference type="EMBL" id="AMQM01000622">
    <property type="status" value="NOT_ANNOTATED_CDS"/>
    <property type="molecule type" value="Genomic_DNA"/>
</dbReference>
<proteinExistence type="predicted"/>
<evidence type="ECO:0000256" key="3">
    <source>
        <dbReference type="ARBA" id="ARBA00022771"/>
    </source>
</evidence>
<accession>T1EQF3</accession>
<dbReference type="Proteomes" id="UP000015101">
    <property type="component" value="Unassembled WGS sequence"/>
</dbReference>
<dbReference type="GO" id="GO:0000785">
    <property type="term" value="C:chromatin"/>
    <property type="evidence" value="ECO:0000318"/>
    <property type="project" value="GO_Central"/>
</dbReference>
<evidence type="ECO:0000256" key="7">
    <source>
        <dbReference type="ARBA" id="ARBA00023004"/>
    </source>
</evidence>
<dbReference type="RefSeq" id="XP_009015763.1">
    <property type="nucleotide sequence ID" value="XM_009017515.1"/>
</dbReference>
<dbReference type="GO" id="GO:0006355">
    <property type="term" value="P:regulation of DNA-templated transcription"/>
    <property type="evidence" value="ECO:0000318"/>
    <property type="project" value="GO_Central"/>
</dbReference>
<protein>
    <recommendedName>
        <fullName evidence="10">JmjC domain-containing protein</fullName>
    </recommendedName>
</protein>
<name>T1EQF3_HELRO</name>
<dbReference type="InterPro" id="IPR001965">
    <property type="entry name" value="Znf_PHD"/>
</dbReference>
<keyword evidence="4" id="KW-0862">Zinc</keyword>
<evidence type="ECO:0000256" key="1">
    <source>
        <dbReference type="ARBA" id="ARBA00004123"/>
    </source>
</evidence>
<dbReference type="GeneID" id="20198803"/>
<reference evidence="13" key="1">
    <citation type="submission" date="2012-12" db="EMBL/GenBank/DDBJ databases">
        <authorList>
            <person name="Hellsten U."/>
            <person name="Grimwood J."/>
            <person name="Chapman J.A."/>
            <person name="Shapiro H."/>
            <person name="Aerts A."/>
            <person name="Otillar R.P."/>
            <person name="Terry A.Y."/>
            <person name="Boore J.L."/>
            <person name="Simakov O."/>
            <person name="Marletaz F."/>
            <person name="Cho S.-J."/>
            <person name="Edsinger-Gonzales E."/>
            <person name="Havlak P."/>
            <person name="Kuo D.-H."/>
            <person name="Larsson T."/>
            <person name="Lv J."/>
            <person name="Arendt D."/>
            <person name="Savage R."/>
            <person name="Osoegawa K."/>
            <person name="de Jong P."/>
            <person name="Lindberg D.R."/>
            <person name="Seaver E.C."/>
            <person name="Weisblat D.A."/>
            <person name="Putnam N.H."/>
            <person name="Grigoriev I.V."/>
            <person name="Rokhsar D.S."/>
        </authorList>
    </citation>
    <scope>NUCLEOTIDE SEQUENCE</scope>
</reference>
<dbReference type="PROSITE" id="PS51184">
    <property type="entry name" value="JMJC"/>
    <property type="match status" value="1"/>
</dbReference>
<evidence type="ECO:0000256" key="4">
    <source>
        <dbReference type="ARBA" id="ARBA00022833"/>
    </source>
</evidence>
<dbReference type="AlphaFoldDB" id="T1EQF3"/>
<dbReference type="InterPro" id="IPR011011">
    <property type="entry name" value="Znf_FYVE_PHD"/>
</dbReference>
<dbReference type="InterPro" id="IPR013637">
    <property type="entry name" value="Lys_sp_deMease-like_dom"/>
</dbReference>
<dbReference type="PANTHER" id="PTHR10694:SF33">
    <property type="entry name" value="LYSINE-SPECIFIC DEMETHYLASE 5"/>
    <property type="match status" value="1"/>
</dbReference>
<keyword evidence="13" id="KW-1185">Reference proteome</keyword>
<keyword evidence="3" id="KW-0863">Zinc-finger</keyword>
<sequence length="1255" mass="143725">MKIDDIVTISDPGKEEFSDFSNFLNGITQDGKICIIHPPKEWRPTFVINGFENLFSKNNFDKNCRVWNIYDYGIMADDFKRDFFEKPVDKVPEDAVETEFWNLMHRNRRLMCSDHTGNSMISNQAGAHKKKSKITTINMVGLSGFPTDSCKDLYEQDKMYLNSPWNLSNTKDHCLLKYISSSSFSKGLIESSLQMCFSHRPWTRNEINAWTLHYLHWGDSRTWYCAIFDEAADSDQGRGGEKMKDLIGVAGGCTCPLIDDITALQNVKTVKFFQRAGEYVFIPPHVHTFSISHGFNFSESSLYLPDNWIQQTFKLYEEQLLDGCTFKEAIPFSFEEMLVRMANQQQMLTSTNVETVYNILSRIIDNHLKYCDEAQNTGLPIKIVHKNIELVNENVRRCFVCGSVAFLAVVKCNVCKKVTCLKHFTTKNDHETCQQQQRKQKEHHQLQRHEQQQQLHGQPHQRDDLQDIQPFITSYLKYTPVQLASILNALKERVESHKKWLQTADQLLHSVTNIKIFSSYAELIAFKNKYYELNIKNDVLVMGVKILINSVKKLVKNANSALLGGCPKLSLDGLKTLYNDLINSPCQLEVTDKIRKNIEIVEDFNAAMDQLLSSSSLPLTMLPANKTFETKSTPTTLKRKFLFNRSDLNYLMDVSKSLLVEHSYSDILNKMYEQVLWIEGSENVIKSLSLSESALSSSSSSSSSSTLSAFLSLTSSRHWIDNNDLKQVKSLIREGLRPNLGLKEMKELLKLAEDHPSEVKSDKLIKWKNKISMAEQWEQEFEQLLSNDNSPYLHDMQQHLEKSAELPVSSEILTQLENDICKAVDWLKKAEDLFVVQRGDADQIAFVDASFIGGCKSGSSLFETKCIREAERKELEDMLVLRTVNKLKWISNDSLYCFCKQPLSLDMIQCFLCCNYFHISCQQNNQIASTISSNAVTTNKREAVETSAQPTSVYSSSSTSNTVFQSRYYCINCCHSKRPALDDVYQLLVILLLVPLRIIEGQLLEMLVDRVSSWMNRLKEYLQSDECRPAISHLLSFEETITQLERCELFVKDADIQRVCRLKNFIESSSPAFERLDKFVVEGELLEVSTDEHDYVWRFMSLYYRSKKLIDDFVKCAEQAKRLKSIDQSVEDENFGTKIPTQTDGLIITSAAKAPDIKPSGQHKRDANIETSSNSTTKKCKLTLKDYKANSCNDDLELASNNDYDKDDDEMVKEEEEDEEEDQDIMSECDESNDSSHEDCSVGSCLRPLGLIKNI</sequence>
<dbReference type="SUPFAM" id="SSF57903">
    <property type="entry name" value="FYVE/PHD zinc finger"/>
    <property type="match status" value="1"/>
</dbReference>
<dbReference type="InterPro" id="IPR013083">
    <property type="entry name" value="Znf_RING/FYVE/PHD"/>
</dbReference>
<dbReference type="GO" id="GO:0008270">
    <property type="term" value="F:zinc ion binding"/>
    <property type="evidence" value="ECO:0007669"/>
    <property type="project" value="UniProtKB-KW"/>
</dbReference>
<evidence type="ECO:0000313" key="11">
    <source>
        <dbReference type="EMBL" id="ESO06395.1"/>
    </source>
</evidence>
<evidence type="ECO:0000256" key="5">
    <source>
        <dbReference type="ARBA" id="ARBA00022853"/>
    </source>
</evidence>
<dbReference type="HOGENOM" id="CLU_265402_0_0_1"/>
<evidence type="ECO:0000313" key="12">
    <source>
        <dbReference type="EnsemblMetazoa" id="HelroP160565"/>
    </source>
</evidence>
<dbReference type="SMART" id="SM00558">
    <property type="entry name" value="JmjC"/>
    <property type="match status" value="1"/>
</dbReference>
<dbReference type="GO" id="GO:0005634">
    <property type="term" value="C:nucleus"/>
    <property type="evidence" value="ECO:0000318"/>
    <property type="project" value="GO_Central"/>
</dbReference>
<reference evidence="12" key="3">
    <citation type="submission" date="2015-06" db="UniProtKB">
        <authorList>
            <consortium name="EnsemblMetazoa"/>
        </authorList>
    </citation>
    <scope>IDENTIFICATION</scope>
</reference>
<dbReference type="PANTHER" id="PTHR10694">
    <property type="entry name" value="LYSINE-SPECIFIC DEMETHYLASE"/>
    <property type="match status" value="1"/>
</dbReference>
<dbReference type="InParanoid" id="T1EQF3"/>
<dbReference type="OMA" id="WIEGSEN"/>
<dbReference type="InterPro" id="IPR003347">
    <property type="entry name" value="JmjC_dom"/>
</dbReference>
<keyword evidence="6" id="KW-0223">Dioxygenase</keyword>
<evidence type="ECO:0000313" key="13">
    <source>
        <dbReference type="Proteomes" id="UP000015101"/>
    </source>
</evidence>
<evidence type="ECO:0000256" key="9">
    <source>
        <dbReference type="SAM" id="MobiDB-lite"/>
    </source>
</evidence>
<dbReference type="KEGG" id="hro:HELRODRAFT_160565"/>
<dbReference type="Pfam" id="PF02373">
    <property type="entry name" value="JmjC"/>
    <property type="match status" value="1"/>
</dbReference>
<dbReference type="Pfam" id="PF08429">
    <property type="entry name" value="PLU-1"/>
    <property type="match status" value="1"/>
</dbReference>
<feature type="compositionally biased region" description="Acidic residues" evidence="9">
    <location>
        <begin position="1205"/>
        <end position="1233"/>
    </location>
</feature>
<dbReference type="STRING" id="6412.T1EQF3"/>
<gene>
    <name evidence="12" type="primary">20198803</name>
    <name evidence="11" type="ORF">HELRODRAFT_160565</name>
</gene>
<feature type="domain" description="JmjC" evidence="10">
    <location>
        <begin position="159"/>
        <end position="320"/>
    </location>
</feature>
<keyword evidence="7" id="KW-0408">Iron</keyword>
<dbReference type="EMBL" id="KB096324">
    <property type="protein sequence ID" value="ESO06395.1"/>
    <property type="molecule type" value="Genomic_DNA"/>
</dbReference>
<evidence type="ECO:0000256" key="6">
    <source>
        <dbReference type="ARBA" id="ARBA00022964"/>
    </source>
</evidence>
<dbReference type="GO" id="GO:0034647">
    <property type="term" value="F:histone H3K4me/H3K4me2/H3K4me3 demethylase activity"/>
    <property type="evidence" value="ECO:0000318"/>
    <property type="project" value="GO_Central"/>
</dbReference>
<evidence type="ECO:0000256" key="8">
    <source>
        <dbReference type="ARBA" id="ARBA00023242"/>
    </source>
</evidence>
<dbReference type="GO" id="GO:0006338">
    <property type="term" value="P:chromatin remodeling"/>
    <property type="evidence" value="ECO:0000318"/>
    <property type="project" value="GO_Central"/>
</dbReference>
<dbReference type="Gene3D" id="2.60.120.650">
    <property type="entry name" value="Cupin"/>
    <property type="match status" value="1"/>
</dbReference>